<evidence type="ECO:0000313" key="3">
    <source>
        <dbReference type="Proteomes" id="UP000012065"/>
    </source>
</evidence>
<name>M5BYV0_THACB</name>
<gene>
    <name evidence="2" type="ORF">BN14_02886</name>
</gene>
<protein>
    <submittedName>
        <fullName evidence="2">Uncharacterized protein</fullName>
    </submittedName>
</protein>
<dbReference type="Proteomes" id="UP000012065">
    <property type="component" value="Unassembled WGS sequence"/>
</dbReference>
<accession>M5BYV0</accession>
<sequence length="91" mass="9890">MDSDSAPAPKTATSSPLKVVDNFKPASQPPSRPGSSLRQSKTITKRAHAHSAGRNRFSANNEEEDEDEDALEKRNAELLAVAHSNVFKTMN</sequence>
<dbReference type="EMBL" id="CAOJ01003898">
    <property type="protein sequence ID" value="CCO28887.1"/>
    <property type="molecule type" value="Genomic_DNA"/>
</dbReference>
<feature type="region of interest" description="Disordered" evidence="1">
    <location>
        <begin position="1"/>
        <end position="71"/>
    </location>
</feature>
<feature type="compositionally biased region" description="Basic residues" evidence="1">
    <location>
        <begin position="43"/>
        <end position="53"/>
    </location>
</feature>
<evidence type="ECO:0000256" key="1">
    <source>
        <dbReference type="SAM" id="MobiDB-lite"/>
    </source>
</evidence>
<reference evidence="2 3" key="1">
    <citation type="journal article" date="2013" name="J. Biotechnol.">
        <title>Establishment and interpretation of the genome sequence of the phytopathogenic fungus Rhizoctonia solani AG1-IB isolate 7/3/14.</title>
        <authorList>
            <person name="Wibberg D.W."/>
            <person name="Jelonek L.J."/>
            <person name="Rupp O.R."/>
            <person name="Hennig M.H."/>
            <person name="Eikmeyer F.E."/>
            <person name="Goesmann A.G."/>
            <person name="Hartmann A.H."/>
            <person name="Borriss R.B."/>
            <person name="Grosch R.G."/>
            <person name="Puehler A.P."/>
            <person name="Schlueter A.S."/>
        </authorList>
    </citation>
    <scope>NUCLEOTIDE SEQUENCE [LARGE SCALE GENOMIC DNA]</scope>
    <source>
        <strain evidence="3">AG1-IB / isolate 7/3/14</strain>
    </source>
</reference>
<feature type="compositionally biased region" description="Polar residues" evidence="1">
    <location>
        <begin position="33"/>
        <end position="42"/>
    </location>
</feature>
<dbReference type="AlphaFoldDB" id="M5BYV0"/>
<feature type="compositionally biased region" description="Acidic residues" evidence="1">
    <location>
        <begin position="61"/>
        <end position="70"/>
    </location>
</feature>
<organism evidence="2 3">
    <name type="scientific">Thanatephorus cucumeris (strain AG1-IB / isolate 7/3/14)</name>
    <name type="common">Lettuce bottom rot fungus</name>
    <name type="synonym">Rhizoctonia solani</name>
    <dbReference type="NCBI Taxonomy" id="1108050"/>
    <lineage>
        <taxon>Eukaryota</taxon>
        <taxon>Fungi</taxon>
        <taxon>Dikarya</taxon>
        <taxon>Basidiomycota</taxon>
        <taxon>Agaricomycotina</taxon>
        <taxon>Agaricomycetes</taxon>
        <taxon>Cantharellales</taxon>
        <taxon>Ceratobasidiaceae</taxon>
        <taxon>Rhizoctonia</taxon>
        <taxon>Rhizoctonia solani AG-1</taxon>
    </lineage>
</organism>
<comment type="caution">
    <text evidence="2">The sequence shown here is derived from an EMBL/GenBank/DDBJ whole genome shotgun (WGS) entry which is preliminary data.</text>
</comment>
<dbReference type="HOGENOM" id="CLU_2428593_0_0_1"/>
<evidence type="ECO:0000313" key="2">
    <source>
        <dbReference type="EMBL" id="CCO28887.1"/>
    </source>
</evidence>
<proteinExistence type="predicted"/>